<comment type="similarity">
    <text evidence="2">Belongs to the NUF2 family.</text>
</comment>
<dbReference type="InterPro" id="IPR038275">
    <property type="entry name" value="Nuf2_N_sf"/>
</dbReference>
<dbReference type="InterPro" id="IPR005549">
    <property type="entry name" value="Kinetochore_Nuf2_N"/>
</dbReference>
<evidence type="ECO:0000259" key="10">
    <source>
        <dbReference type="Pfam" id="PF03800"/>
    </source>
</evidence>
<evidence type="ECO:0000313" key="11">
    <source>
        <dbReference type="EMBL" id="KAK6156976.1"/>
    </source>
</evidence>
<evidence type="ECO:0000313" key="12">
    <source>
        <dbReference type="Proteomes" id="UP001318860"/>
    </source>
</evidence>
<comment type="caution">
    <text evidence="11">The sequence shown here is derived from an EMBL/GenBank/DDBJ whole genome shotgun (WGS) entry which is preliminary data.</text>
</comment>
<feature type="coiled-coil region" evidence="9">
    <location>
        <begin position="141"/>
        <end position="266"/>
    </location>
</feature>
<evidence type="ECO:0000256" key="8">
    <source>
        <dbReference type="ARBA" id="ARBA00023328"/>
    </source>
</evidence>
<evidence type="ECO:0000256" key="2">
    <source>
        <dbReference type="ARBA" id="ARBA00005498"/>
    </source>
</evidence>
<evidence type="ECO:0000256" key="6">
    <source>
        <dbReference type="ARBA" id="ARBA00023054"/>
    </source>
</evidence>
<keyword evidence="12" id="KW-1185">Reference proteome</keyword>
<dbReference type="Gene3D" id="1.10.418.60">
    <property type="entry name" value="Ncd80 complex, Nuf2 subunit"/>
    <property type="match status" value="1"/>
</dbReference>
<accession>A0ABR0XDH6</accession>
<dbReference type="EMBL" id="JABTTQ020000005">
    <property type="protein sequence ID" value="KAK6156976.1"/>
    <property type="molecule type" value="Genomic_DNA"/>
</dbReference>
<feature type="domain" description="Kinetochore protein Nuf2 N-terminal" evidence="10">
    <location>
        <begin position="4"/>
        <end position="136"/>
    </location>
</feature>
<keyword evidence="3" id="KW-0158">Chromosome</keyword>
<keyword evidence="7" id="KW-0131">Cell cycle</keyword>
<dbReference type="Proteomes" id="UP001318860">
    <property type="component" value="Unassembled WGS sequence"/>
</dbReference>
<keyword evidence="6 9" id="KW-0175">Coiled coil</keyword>
<protein>
    <recommendedName>
        <fullName evidence="10">Kinetochore protein Nuf2 N-terminal domain-containing protein</fullName>
    </recommendedName>
</protein>
<evidence type="ECO:0000256" key="3">
    <source>
        <dbReference type="ARBA" id="ARBA00022454"/>
    </source>
</evidence>
<gene>
    <name evidence="11" type="ORF">DH2020_011224</name>
</gene>
<keyword evidence="8" id="KW-0137">Centromere</keyword>
<sequence length="429" mass="49262">MSKFEYPRLPRHEIIAVLAESQIAVLSEADLLHPEPDLICNLYNHIFFHMDPLQEDQGQIEFGALEQLENPDYHAHSVQLMNLYNKIRQLVAAVNCPKAFTPKDLIKPEPERTELFLSALLNFHLHRHTKLDLLKPIGDDLDLFEGRQEAAENRIKELNAEIAEFNELRERELPLVHEVESKVKELHHTVSGLNKHQMALKTEIKQLKEKAKEVDEKISNAEFALVQSVQENASLRSKIVQSPDKLQRALEEKKLVQIETRNAERAAVQSFQDKTATLEAYAKACKKMTKHFAQMQAVQEQVNSAKSVDKDVKVLKSKLSDEGVLIKSFEAKLVEMQSKVEKERALKHEEVDKELNNVKLEVDSKRNELQLRQRQVESLVAEADAITSKRTIVKDDAEAKMQEMDRKCEEIVAEFENYSKLISNLLVVD</sequence>
<evidence type="ECO:0000256" key="1">
    <source>
        <dbReference type="ARBA" id="ARBA00004584"/>
    </source>
</evidence>
<feature type="coiled-coil region" evidence="9">
    <location>
        <begin position="326"/>
        <end position="414"/>
    </location>
</feature>
<evidence type="ECO:0000256" key="9">
    <source>
        <dbReference type="SAM" id="Coils"/>
    </source>
</evidence>
<organism evidence="11 12">
    <name type="scientific">Rehmannia glutinosa</name>
    <name type="common">Chinese foxglove</name>
    <dbReference type="NCBI Taxonomy" id="99300"/>
    <lineage>
        <taxon>Eukaryota</taxon>
        <taxon>Viridiplantae</taxon>
        <taxon>Streptophyta</taxon>
        <taxon>Embryophyta</taxon>
        <taxon>Tracheophyta</taxon>
        <taxon>Spermatophyta</taxon>
        <taxon>Magnoliopsida</taxon>
        <taxon>eudicotyledons</taxon>
        <taxon>Gunneridae</taxon>
        <taxon>Pentapetalae</taxon>
        <taxon>asterids</taxon>
        <taxon>lamiids</taxon>
        <taxon>Lamiales</taxon>
        <taxon>Orobanchaceae</taxon>
        <taxon>Rehmannieae</taxon>
        <taxon>Rehmannia</taxon>
    </lineage>
</organism>
<evidence type="ECO:0000256" key="4">
    <source>
        <dbReference type="ARBA" id="ARBA00022618"/>
    </source>
</evidence>
<keyword evidence="5" id="KW-0498">Mitosis</keyword>
<comment type="subcellular location">
    <subcellularLocation>
        <location evidence="1">Chromosome</location>
        <location evidence="1">Centromere</location>
    </subcellularLocation>
</comment>
<evidence type="ECO:0000256" key="7">
    <source>
        <dbReference type="ARBA" id="ARBA00023306"/>
    </source>
</evidence>
<evidence type="ECO:0000256" key="5">
    <source>
        <dbReference type="ARBA" id="ARBA00022776"/>
    </source>
</evidence>
<name>A0ABR0XDH6_REHGL</name>
<keyword evidence="4" id="KW-0132">Cell division</keyword>
<dbReference type="PANTHER" id="PTHR48441:SF1">
    <property type="entry name" value="NT-3"/>
    <property type="match status" value="1"/>
</dbReference>
<dbReference type="PANTHER" id="PTHR48441">
    <property type="match status" value="1"/>
</dbReference>
<reference evidence="11 12" key="1">
    <citation type="journal article" date="2021" name="Comput. Struct. Biotechnol. J.">
        <title>De novo genome assembly of the potent medicinal plant Rehmannia glutinosa using nanopore technology.</title>
        <authorList>
            <person name="Ma L."/>
            <person name="Dong C."/>
            <person name="Song C."/>
            <person name="Wang X."/>
            <person name="Zheng X."/>
            <person name="Niu Y."/>
            <person name="Chen S."/>
            <person name="Feng W."/>
        </authorList>
    </citation>
    <scope>NUCLEOTIDE SEQUENCE [LARGE SCALE GENOMIC DNA]</scope>
    <source>
        <strain evidence="11">DH-2019</strain>
    </source>
</reference>
<dbReference type="Pfam" id="PF03800">
    <property type="entry name" value="Nuf2"/>
    <property type="match status" value="1"/>
</dbReference>
<proteinExistence type="inferred from homology"/>